<keyword evidence="7" id="KW-0547">Nucleotide-binding</keyword>
<evidence type="ECO:0000256" key="9">
    <source>
        <dbReference type="ARBA" id="ARBA00022989"/>
    </source>
</evidence>
<reference evidence="18" key="1">
    <citation type="submission" date="2022-10" db="EMBL/GenBank/DDBJ databases">
        <authorList>
            <person name="Yu W.X."/>
        </authorList>
    </citation>
    <scope>NUCLEOTIDE SEQUENCE</scope>
    <source>
        <strain evidence="18">AAT</strain>
    </source>
</reference>
<dbReference type="SMART" id="SM00448">
    <property type="entry name" value="REC"/>
    <property type="match status" value="1"/>
</dbReference>
<evidence type="ECO:0000256" key="12">
    <source>
        <dbReference type="PROSITE-ProRule" id="PRU00110"/>
    </source>
</evidence>
<dbReference type="Proteomes" id="UP001209229">
    <property type="component" value="Unassembled WGS sequence"/>
</dbReference>
<evidence type="ECO:0000256" key="8">
    <source>
        <dbReference type="ARBA" id="ARBA00022840"/>
    </source>
</evidence>
<dbReference type="Pfam" id="PF08448">
    <property type="entry name" value="PAS_4"/>
    <property type="match status" value="1"/>
</dbReference>
<dbReference type="InterPro" id="IPR003661">
    <property type="entry name" value="HisK_dim/P_dom"/>
</dbReference>
<keyword evidence="4" id="KW-1003">Cell membrane</keyword>
<dbReference type="Pfam" id="PF02518">
    <property type="entry name" value="HATPase_c"/>
    <property type="match status" value="1"/>
</dbReference>
<dbReference type="InterPro" id="IPR035965">
    <property type="entry name" value="PAS-like_dom_sf"/>
</dbReference>
<feature type="domain" description="HPt" evidence="17">
    <location>
        <begin position="602"/>
        <end position="692"/>
    </location>
</feature>
<evidence type="ECO:0000259" key="16">
    <source>
        <dbReference type="PROSITE" id="PS50113"/>
    </source>
</evidence>
<dbReference type="InterPro" id="IPR036097">
    <property type="entry name" value="HisK_dim/P_sf"/>
</dbReference>
<evidence type="ECO:0000256" key="6">
    <source>
        <dbReference type="ARBA" id="ARBA00022692"/>
    </source>
</evidence>
<comment type="subcellular location">
    <subcellularLocation>
        <location evidence="2">Cell membrane</location>
        <topology evidence="2">Multi-pass membrane protein</topology>
    </subcellularLocation>
</comment>
<dbReference type="EC" id="2.7.13.3" evidence="3"/>
<feature type="domain" description="Histidine kinase" evidence="14">
    <location>
        <begin position="200"/>
        <end position="421"/>
    </location>
</feature>
<dbReference type="PRINTS" id="PR00344">
    <property type="entry name" value="BCTRLSENSOR"/>
</dbReference>
<comment type="caution">
    <text evidence="18">The sequence shown here is derived from an EMBL/GenBank/DDBJ whole genome shotgun (WGS) entry which is preliminary data.</text>
</comment>
<dbReference type="InterPro" id="IPR004358">
    <property type="entry name" value="Sig_transdc_His_kin-like_C"/>
</dbReference>
<evidence type="ECO:0000259" key="17">
    <source>
        <dbReference type="PROSITE" id="PS50894"/>
    </source>
</evidence>
<accession>A0AAE3M138</accession>
<evidence type="ECO:0000256" key="5">
    <source>
        <dbReference type="ARBA" id="ARBA00022553"/>
    </source>
</evidence>
<dbReference type="Pfam" id="PF01627">
    <property type="entry name" value="Hpt"/>
    <property type="match status" value="1"/>
</dbReference>
<dbReference type="InterPro" id="IPR011006">
    <property type="entry name" value="CheY-like_superfamily"/>
</dbReference>
<dbReference type="Gene3D" id="3.30.565.10">
    <property type="entry name" value="Histidine kinase-like ATPase, C-terminal domain"/>
    <property type="match status" value="1"/>
</dbReference>
<keyword evidence="9" id="KW-1133">Transmembrane helix</keyword>
<evidence type="ECO:0000256" key="4">
    <source>
        <dbReference type="ARBA" id="ARBA00022475"/>
    </source>
</evidence>
<dbReference type="SMART" id="SM00388">
    <property type="entry name" value="HisKA"/>
    <property type="match status" value="1"/>
</dbReference>
<evidence type="ECO:0000256" key="13">
    <source>
        <dbReference type="PROSITE-ProRule" id="PRU00169"/>
    </source>
</evidence>
<dbReference type="GO" id="GO:0000155">
    <property type="term" value="F:phosphorelay sensor kinase activity"/>
    <property type="evidence" value="ECO:0007669"/>
    <property type="project" value="InterPro"/>
</dbReference>
<keyword evidence="11" id="KW-0472">Membrane</keyword>
<feature type="modified residue" description="Phosphohistidine" evidence="12">
    <location>
        <position position="641"/>
    </location>
</feature>
<dbReference type="FunFam" id="3.30.565.10:FF:000010">
    <property type="entry name" value="Sensor histidine kinase RcsC"/>
    <property type="match status" value="1"/>
</dbReference>
<dbReference type="PANTHER" id="PTHR45339:SF1">
    <property type="entry name" value="HYBRID SIGNAL TRANSDUCTION HISTIDINE KINASE J"/>
    <property type="match status" value="1"/>
</dbReference>
<dbReference type="SMART" id="SM00387">
    <property type="entry name" value="HATPase_c"/>
    <property type="match status" value="1"/>
</dbReference>
<dbReference type="PROSITE" id="PS50110">
    <property type="entry name" value="RESPONSE_REGULATORY"/>
    <property type="match status" value="1"/>
</dbReference>
<evidence type="ECO:0000256" key="7">
    <source>
        <dbReference type="ARBA" id="ARBA00022741"/>
    </source>
</evidence>
<dbReference type="Gene3D" id="1.20.120.160">
    <property type="entry name" value="HPT domain"/>
    <property type="match status" value="1"/>
</dbReference>
<dbReference type="PROSITE" id="PS50113">
    <property type="entry name" value="PAC"/>
    <property type="match status" value="1"/>
</dbReference>
<evidence type="ECO:0000256" key="3">
    <source>
        <dbReference type="ARBA" id="ARBA00012438"/>
    </source>
</evidence>
<keyword evidence="6" id="KW-0812">Transmembrane</keyword>
<feature type="domain" description="PAC" evidence="16">
    <location>
        <begin position="129"/>
        <end position="182"/>
    </location>
</feature>
<dbReference type="SUPFAM" id="SSF47384">
    <property type="entry name" value="Homodimeric domain of signal transducing histidine kinase"/>
    <property type="match status" value="1"/>
</dbReference>
<dbReference type="NCBIfam" id="TIGR00229">
    <property type="entry name" value="sensory_box"/>
    <property type="match status" value="1"/>
</dbReference>
<dbReference type="InterPro" id="IPR008207">
    <property type="entry name" value="Sig_transdc_His_kin_Hpt_dom"/>
</dbReference>
<evidence type="ECO:0000256" key="1">
    <source>
        <dbReference type="ARBA" id="ARBA00000085"/>
    </source>
</evidence>
<dbReference type="InterPro" id="IPR000014">
    <property type="entry name" value="PAS"/>
</dbReference>
<keyword evidence="5 13" id="KW-0597">Phosphoprotein</keyword>
<evidence type="ECO:0000259" key="15">
    <source>
        <dbReference type="PROSITE" id="PS50110"/>
    </source>
</evidence>
<comment type="catalytic activity">
    <reaction evidence="1">
        <text>ATP + protein L-histidine = ADP + protein N-phospho-L-histidine.</text>
        <dbReference type="EC" id="2.7.13.3"/>
    </reaction>
</comment>
<dbReference type="PROSITE" id="PS50109">
    <property type="entry name" value="HIS_KIN"/>
    <property type="match status" value="1"/>
</dbReference>
<dbReference type="SUPFAM" id="SSF47226">
    <property type="entry name" value="Histidine-containing phosphotransfer domain, HPT domain"/>
    <property type="match status" value="1"/>
</dbReference>
<dbReference type="InterPro" id="IPR003594">
    <property type="entry name" value="HATPase_dom"/>
</dbReference>
<dbReference type="GO" id="GO:0005524">
    <property type="term" value="F:ATP binding"/>
    <property type="evidence" value="ECO:0007669"/>
    <property type="project" value="UniProtKB-KW"/>
</dbReference>
<organism evidence="18 19">
    <name type="scientific">Plebeiibacterium sediminum</name>
    <dbReference type="NCBI Taxonomy" id="2992112"/>
    <lineage>
        <taxon>Bacteria</taxon>
        <taxon>Pseudomonadati</taxon>
        <taxon>Bacteroidota</taxon>
        <taxon>Bacteroidia</taxon>
        <taxon>Marinilabiliales</taxon>
        <taxon>Marinilabiliaceae</taxon>
        <taxon>Plebeiibacterium</taxon>
    </lineage>
</organism>
<protein>
    <recommendedName>
        <fullName evidence="3">histidine kinase</fullName>
        <ecNumber evidence="3">2.7.13.3</ecNumber>
    </recommendedName>
</protein>
<dbReference type="PROSITE" id="PS50894">
    <property type="entry name" value="HPT"/>
    <property type="match status" value="1"/>
</dbReference>
<dbReference type="CDD" id="cd00082">
    <property type="entry name" value="HisKA"/>
    <property type="match status" value="1"/>
</dbReference>
<proteinExistence type="predicted"/>
<evidence type="ECO:0000259" key="14">
    <source>
        <dbReference type="PROSITE" id="PS50109"/>
    </source>
</evidence>
<keyword evidence="8" id="KW-0067">ATP-binding</keyword>
<dbReference type="InterPro" id="IPR036890">
    <property type="entry name" value="HATPase_C_sf"/>
</dbReference>
<dbReference type="Gene3D" id="3.40.50.2300">
    <property type="match status" value="1"/>
</dbReference>
<dbReference type="SUPFAM" id="SSF55874">
    <property type="entry name" value="ATPase domain of HSP90 chaperone/DNA topoisomerase II/histidine kinase"/>
    <property type="match status" value="1"/>
</dbReference>
<dbReference type="Pfam" id="PF00072">
    <property type="entry name" value="Response_reg"/>
    <property type="match status" value="1"/>
</dbReference>
<keyword evidence="19" id="KW-1185">Reference proteome</keyword>
<evidence type="ECO:0000256" key="11">
    <source>
        <dbReference type="ARBA" id="ARBA00023136"/>
    </source>
</evidence>
<name>A0AAE3M138_9BACT</name>
<dbReference type="SUPFAM" id="SSF55785">
    <property type="entry name" value="PYP-like sensor domain (PAS domain)"/>
    <property type="match status" value="1"/>
</dbReference>
<dbReference type="SUPFAM" id="SSF52172">
    <property type="entry name" value="CheY-like"/>
    <property type="match status" value="1"/>
</dbReference>
<feature type="domain" description="Response regulatory" evidence="15">
    <location>
        <begin position="445"/>
        <end position="563"/>
    </location>
</feature>
<dbReference type="Pfam" id="PF00512">
    <property type="entry name" value="HisKA"/>
    <property type="match status" value="1"/>
</dbReference>
<dbReference type="InterPro" id="IPR013656">
    <property type="entry name" value="PAS_4"/>
</dbReference>
<dbReference type="Gene3D" id="1.10.287.130">
    <property type="match status" value="1"/>
</dbReference>
<feature type="modified residue" description="4-aspartylphosphate" evidence="13">
    <location>
        <position position="494"/>
    </location>
</feature>
<dbReference type="CDD" id="cd16922">
    <property type="entry name" value="HATPase_EvgS-ArcB-TorS-like"/>
    <property type="match status" value="1"/>
</dbReference>
<evidence type="ECO:0000256" key="2">
    <source>
        <dbReference type="ARBA" id="ARBA00004651"/>
    </source>
</evidence>
<dbReference type="Gene3D" id="3.30.450.20">
    <property type="entry name" value="PAS domain"/>
    <property type="match status" value="1"/>
</dbReference>
<dbReference type="InterPro" id="IPR036641">
    <property type="entry name" value="HPT_dom_sf"/>
</dbReference>
<dbReference type="InterPro" id="IPR000700">
    <property type="entry name" value="PAS-assoc_C"/>
</dbReference>
<keyword evidence="10" id="KW-0902">Two-component regulatory system</keyword>
<dbReference type="InterPro" id="IPR001789">
    <property type="entry name" value="Sig_transdc_resp-reg_receiver"/>
</dbReference>
<sequence length="699" mass="80146">MNVDKAQKSSVQEQLQKLILKYKSNPELCHDLNCVLESAQEEAKSNNNISEKNAPNQELRRLKHQYSALLDNLPEMDVYLFDKENRFLIAGGQEKQKFGYTKSDFLGKKVNDITEETIVEKFSPIISKTLAGERIETEIKTKGRVYKIITQPIYDDSGKTEYGIMIGHNITKLKKAQDKLRKAKIEAERIAQVKSNFLANMSHEIRTPLNAIMGFSEQLAKTDLTEEQRKFNHLVNESSEHLFSLVNEILILLKIGMGKVFIDNTPFNVRKVFNDVFQFFKIKAERKGIELLYQVDDEVAQVLIGDPFRLKQIMINLISNAIKFTNFGSVRFSCSVKKDHGDFIKLKIDVKDTGIGINTNDLSSIFDEFSQAENMVKEKHGGTGLGLTISKKLIELQKGSIKVKSQINKGSHFTVIIPYKKGSEQDILKEDQSFTINNELLAGKRILLADDDSYNRELAHTILKNWGTKFDIVKNGEEAYNKAIQHQYDLILMDIHMPILNGMQATKRIKTQNESLNKHTKIVALTANITKSDIVEYMKSGMDDYIIKPIKEDEFYNKLCNVLDIPMNGNFIELNKEVLALEEEEIKKAYDLSDLKSATRGNKIAFNKMLQTFLDNSVNGIEELQAELDKENWDTIRETAHRLVSSIRYFKIEVVPDKLRKIEESVIHKDYEEIPEMIHEAVSILDDILFQMKNEIITE</sequence>
<dbReference type="RefSeq" id="WP_301188458.1">
    <property type="nucleotide sequence ID" value="NZ_JAPDPJ010000001.1"/>
</dbReference>
<dbReference type="GO" id="GO:0005886">
    <property type="term" value="C:plasma membrane"/>
    <property type="evidence" value="ECO:0007669"/>
    <property type="project" value="UniProtKB-SubCell"/>
</dbReference>
<gene>
    <name evidence="18" type="ORF">OM075_00340</name>
</gene>
<dbReference type="InterPro" id="IPR005467">
    <property type="entry name" value="His_kinase_dom"/>
</dbReference>
<evidence type="ECO:0000313" key="18">
    <source>
        <dbReference type="EMBL" id="MCW3784887.1"/>
    </source>
</evidence>
<evidence type="ECO:0000313" key="19">
    <source>
        <dbReference type="Proteomes" id="UP001209229"/>
    </source>
</evidence>
<dbReference type="AlphaFoldDB" id="A0AAE3M138"/>
<dbReference type="CDD" id="cd17546">
    <property type="entry name" value="REC_hyHK_CKI1_RcsC-like"/>
    <property type="match status" value="1"/>
</dbReference>
<evidence type="ECO:0000256" key="10">
    <source>
        <dbReference type="ARBA" id="ARBA00023012"/>
    </source>
</evidence>
<dbReference type="PANTHER" id="PTHR45339">
    <property type="entry name" value="HYBRID SIGNAL TRANSDUCTION HISTIDINE KINASE J"/>
    <property type="match status" value="1"/>
</dbReference>
<dbReference type="EMBL" id="JAPDPJ010000001">
    <property type="protein sequence ID" value="MCW3784887.1"/>
    <property type="molecule type" value="Genomic_DNA"/>
</dbReference>